<dbReference type="SUPFAM" id="SSF103612">
    <property type="entry name" value="SBT domain"/>
    <property type="match status" value="1"/>
</dbReference>
<protein>
    <recommendedName>
        <fullName evidence="7">SBP-type domain-containing protein</fullName>
    </recommendedName>
</protein>
<keyword evidence="6" id="KW-0812">Transmembrane</keyword>
<feature type="compositionally biased region" description="Basic and acidic residues" evidence="5">
    <location>
        <begin position="291"/>
        <end position="301"/>
    </location>
</feature>
<keyword evidence="2 4" id="KW-0863">Zinc-finger</keyword>
<dbReference type="OrthoDB" id="514967at2759"/>
<keyword evidence="6" id="KW-1133">Transmembrane helix</keyword>
<feature type="region of interest" description="Disordered" evidence="5">
    <location>
        <begin position="52"/>
        <end position="88"/>
    </location>
</feature>
<dbReference type="InterPro" id="IPR036893">
    <property type="entry name" value="SBP_sf"/>
</dbReference>
<dbReference type="Pfam" id="PF26102">
    <property type="entry name" value="Ig_SPL7"/>
    <property type="match status" value="1"/>
</dbReference>
<keyword evidence="9" id="KW-1185">Reference proteome</keyword>
<dbReference type="InterPro" id="IPR044817">
    <property type="entry name" value="SBP-like"/>
</dbReference>
<evidence type="ECO:0000256" key="3">
    <source>
        <dbReference type="ARBA" id="ARBA00022833"/>
    </source>
</evidence>
<dbReference type="GO" id="GO:0001216">
    <property type="term" value="F:DNA-binding transcription activator activity"/>
    <property type="evidence" value="ECO:0000318"/>
    <property type="project" value="GO_Central"/>
</dbReference>
<dbReference type="GO" id="GO:0008270">
    <property type="term" value="F:zinc ion binding"/>
    <property type="evidence" value="ECO:0007669"/>
    <property type="project" value="UniProtKB-KW"/>
</dbReference>
<feature type="compositionally biased region" description="Pro residues" evidence="5">
    <location>
        <begin position="59"/>
        <end position="69"/>
    </location>
</feature>
<dbReference type="PANTHER" id="PTHR31251:SF108">
    <property type="entry name" value="SQUAMOSA PROMOTER-BINDING-LIKE PROTEIN 7"/>
    <property type="match status" value="1"/>
</dbReference>
<dbReference type="Proteomes" id="UP000030748">
    <property type="component" value="Unassembled WGS sequence"/>
</dbReference>
<dbReference type="EMBL" id="KI630180">
    <property type="protein sequence ID" value="EYU45594.1"/>
    <property type="molecule type" value="Genomic_DNA"/>
</dbReference>
<keyword evidence="1" id="KW-0479">Metal-binding</keyword>
<feature type="region of interest" description="Disordered" evidence="5">
    <location>
        <begin position="1"/>
        <end position="37"/>
    </location>
</feature>
<evidence type="ECO:0000313" key="9">
    <source>
        <dbReference type="Proteomes" id="UP000030748"/>
    </source>
</evidence>
<evidence type="ECO:0000256" key="4">
    <source>
        <dbReference type="PROSITE-ProRule" id="PRU00470"/>
    </source>
</evidence>
<keyword evidence="3" id="KW-0862">Zinc</keyword>
<evidence type="ECO:0000259" key="7">
    <source>
        <dbReference type="PROSITE" id="PS51141"/>
    </source>
</evidence>
<dbReference type="STRING" id="4155.A0A022RZV0"/>
<evidence type="ECO:0000256" key="5">
    <source>
        <dbReference type="SAM" id="MobiDB-lite"/>
    </source>
</evidence>
<sequence>MQHNPPTPPSQFSISEAAAAAAAAPPPPQIPADEPTFSSLFDWSDFLDFNIDETLTAPIPHPELEPPPIDQSQPSDSSGPDKSERIRKRDPRLTCSNFLAGIVPCACPELDALLAEEEAVLPGKKRTRTARNPGLNPTRCQVPDCEADISELKGYHRRHRVCLKCANSSMVVLDGESKRYCQQCGKFHILSDFDEGKRSCRRKLERHNNRRRRKPNDSKEGTEKESQQILLADDVSGDDDTAKDGICVSSQIEEREILPESNAHVSTVGSGLDSQNLQSDSVASFSTPADTHIEGDKDKQNPKYKLSPSYCDNKTNFSSLCPSGRISFKLYDWNPAEFPRRLRHQIFEWLANMPVELEGYIRPGCTILTAFIAMPKPEWLKLLEEPALCLKDLVASPGSMLSGRDTMHVYLNDMIFRVTKDANSVVKVKVKSQAPKLHYIYPTCFEAGRPMEFVACGSFLLQPNFRFLISFAGRYLAYSFSISPPNCEKDAKGTNYQMLKIRVPEIDVALFGPAFIEVENESGLSNFIPILVGDKETCEEMSILQQKFDTKREISHPQLACQDFALRQDQFSEFLLDVAWLLKKPVSDQQLTSSHIQRFNHVFDFLIEKESSIILQRVYSSVRSALDNDLAPCISDSEMSSLQKNMEIAQRRLSHNLLEKKFSTMPNSESTSQIDDIYVAPATNMGVQRMVKNMMGMKVPTSPSIEEGATVPLLKREVIMTVDLQERPMKPGHGFLTRRFLTSRSLIVAVMAVAICFGVCSVVLHPQKVDRIATTIRSCLFDNS</sequence>
<dbReference type="GO" id="GO:0005634">
    <property type="term" value="C:nucleus"/>
    <property type="evidence" value="ECO:0000318"/>
    <property type="project" value="GO_Central"/>
</dbReference>
<feature type="domain" description="SBP-type" evidence="7">
    <location>
        <begin position="137"/>
        <end position="214"/>
    </location>
</feature>
<dbReference type="Gene3D" id="4.10.1100.10">
    <property type="entry name" value="Transcription factor, SBP-box domain"/>
    <property type="match status" value="1"/>
</dbReference>
<evidence type="ECO:0000256" key="6">
    <source>
        <dbReference type="SAM" id="Phobius"/>
    </source>
</evidence>
<keyword evidence="6" id="KW-0472">Membrane</keyword>
<dbReference type="AlphaFoldDB" id="A0A022RZV0"/>
<dbReference type="OMA" id="WQSEELS"/>
<dbReference type="eggNOG" id="ENOG502QUTN">
    <property type="taxonomic scope" value="Eukaryota"/>
</dbReference>
<reference evidence="8 9" key="1">
    <citation type="journal article" date="2013" name="Proc. Natl. Acad. Sci. U.S.A.">
        <title>Fine-scale variation in meiotic recombination in Mimulus inferred from population shotgun sequencing.</title>
        <authorList>
            <person name="Hellsten U."/>
            <person name="Wright K.M."/>
            <person name="Jenkins J."/>
            <person name="Shu S."/>
            <person name="Yuan Y."/>
            <person name="Wessler S.R."/>
            <person name="Schmutz J."/>
            <person name="Willis J.H."/>
            <person name="Rokhsar D.S."/>
        </authorList>
    </citation>
    <scope>NUCLEOTIDE SEQUENCE [LARGE SCALE GENOMIC DNA]</scope>
    <source>
        <strain evidence="9">cv. DUN x IM62</strain>
    </source>
</reference>
<name>A0A022RZV0_ERYGU</name>
<dbReference type="PANTHER" id="PTHR31251">
    <property type="entry name" value="SQUAMOSA PROMOTER-BINDING-LIKE PROTEIN 4"/>
    <property type="match status" value="1"/>
</dbReference>
<dbReference type="KEGG" id="egt:105961444"/>
<feature type="region of interest" description="Disordered" evidence="5">
    <location>
        <begin position="258"/>
        <end position="301"/>
    </location>
</feature>
<feature type="compositionally biased region" description="Basic residues" evidence="5">
    <location>
        <begin position="204"/>
        <end position="214"/>
    </location>
</feature>
<feature type="transmembrane region" description="Helical" evidence="6">
    <location>
        <begin position="746"/>
        <end position="764"/>
    </location>
</feature>
<dbReference type="PhylomeDB" id="A0A022RZV0"/>
<gene>
    <name evidence="8" type="ORF">MIMGU_mgv1a001618mg</name>
</gene>
<feature type="compositionally biased region" description="Basic and acidic residues" evidence="5">
    <location>
        <begin position="215"/>
        <end position="226"/>
    </location>
</feature>
<dbReference type="InterPro" id="IPR004333">
    <property type="entry name" value="SBP_dom"/>
</dbReference>
<feature type="compositionally biased region" description="Polar residues" evidence="5">
    <location>
        <begin position="263"/>
        <end position="289"/>
    </location>
</feature>
<proteinExistence type="predicted"/>
<accession>A0A022RZV0</accession>
<evidence type="ECO:0000256" key="2">
    <source>
        <dbReference type="ARBA" id="ARBA00022771"/>
    </source>
</evidence>
<evidence type="ECO:0000313" key="8">
    <source>
        <dbReference type="EMBL" id="EYU45594.1"/>
    </source>
</evidence>
<dbReference type="PROSITE" id="PS51141">
    <property type="entry name" value="ZF_SBP"/>
    <property type="match status" value="1"/>
</dbReference>
<feature type="region of interest" description="Disordered" evidence="5">
    <location>
        <begin position="204"/>
        <end position="241"/>
    </location>
</feature>
<dbReference type="Pfam" id="PF03110">
    <property type="entry name" value="SBP"/>
    <property type="match status" value="1"/>
</dbReference>
<evidence type="ECO:0000256" key="1">
    <source>
        <dbReference type="ARBA" id="ARBA00022723"/>
    </source>
</evidence>
<dbReference type="GO" id="GO:0000976">
    <property type="term" value="F:transcription cis-regulatory region binding"/>
    <property type="evidence" value="ECO:0000318"/>
    <property type="project" value="GO_Central"/>
</dbReference>
<organism evidence="8 9">
    <name type="scientific">Erythranthe guttata</name>
    <name type="common">Yellow monkey flower</name>
    <name type="synonym">Mimulus guttatus</name>
    <dbReference type="NCBI Taxonomy" id="4155"/>
    <lineage>
        <taxon>Eukaryota</taxon>
        <taxon>Viridiplantae</taxon>
        <taxon>Streptophyta</taxon>
        <taxon>Embryophyta</taxon>
        <taxon>Tracheophyta</taxon>
        <taxon>Spermatophyta</taxon>
        <taxon>Magnoliopsida</taxon>
        <taxon>eudicotyledons</taxon>
        <taxon>Gunneridae</taxon>
        <taxon>Pentapetalae</taxon>
        <taxon>asterids</taxon>
        <taxon>lamiids</taxon>
        <taxon>Lamiales</taxon>
        <taxon>Phrymaceae</taxon>
        <taxon>Erythranthe</taxon>
    </lineage>
</organism>